<organism evidence="3 4">
    <name type="scientific">Natronincola peptidivorans</name>
    <dbReference type="NCBI Taxonomy" id="426128"/>
    <lineage>
        <taxon>Bacteria</taxon>
        <taxon>Bacillati</taxon>
        <taxon>Bacillota</taxon>
        <taxon>Clostridia</taxon>
        <taxon>Peptostreptococcales</taxon>
        <taxon>Natronincolaceae</taxon>
        <taxon>Natronincola</taxon>
    </lineage>
</organism>
<feature type="transmembrane region" description="Helical" evidence="1">
    <location>
        <begin position="230"/>
        <end position="251"/>
    </location>
</feature>
<proteinExistence type="predicted"/>
<dbReference type="AlphaFoldDB" id="A0A1I0G5N3"/>
<dbReference type="Pfam" id="PF02517">
    <property type="entry name" value="Rce1-like"/>
    <property type="match status" value="1"/>
</dbReference>
<dbReference type="PANTHER" id="PTHR35797">
    <property type="entry name" value="PROTEASE-RELATED"/>
    <property type="match status" value="1"/>
</dbReference>
<feature type="domain" description="CAAX prenyl protease 2/Lysostaphin resistance protein A-like" evidence="2">
    <location>
        <begin position="141"/>
        <end position="243"/>
    </location>
</feature>
<gene>
    <name evidence="3" type="ORF">SAMN05660297_03064</name>
</gene>
<dbReference type="GO" id="GO:0080120">
    <property type="term" value="P:CAAX-box protein maturation"/>
    <property type="evidence" value="ECO:0007669"/>
    <property type="project" value="UniProtKB-ARBA"/>
</dbReference>
<feature type="transmembrane region" description="Helical" evidence="1">
    <location>
        <begin position="203"/>
        <end position="223"/>
    </location>
</feature>
<dbReference type="OrthoDB" id="9777755at2"/>
<dbReference type="STRING" id="426128.SAMN05660297_03064"/>
<dbReference type="InterPro" id="IPR003675">
    <property type="entry name" value="Rce1/LyrA-like_dom"/>
</dbReference>
<keyword evidence="1" id="KW-0812">Transmembrane</keyword>
<evidence type="ECO:0000313" key="4">
    <source>
        <dbReference type="Proteomes" id="UP000199568"/>
    </source>
</evidence>
<feature type="transmembrane region" description="Helical" evidence="1">
    <location>
        <begin position="72"/>
        <end position="94"/>
    </location>
</feature>
<dbReference type="RefSeq" id="WP_090446068.1">
    <property type="nucleotide sequence ID" value="NZ_FOHU01000018.1"/>
</dbReference>
<dbReference type="Proteomes" id="UP000199568">
    <property type="component" value="Unassembled WGS sequence"/>
</dbReference>
<dbReference type="GO" id="GO:0006508">
    <property type="term" value="P:proteolysis"/>
    <property type="evidence" value="ECO:0007669"/>
    <property type="project" value="UniProtKB-KW"/>
</dbReference>
<feature type="transmembrane region" description="Helical" evidence="1">
    <location>
        <begin position="173"/>
        <end position="191"/>
    </location>
</feature>
<dbReference type="PANTHER" id="PTHR35797:SF1">
    <property type="entry name" value="PROTEASE"/>
    <property type="match status" value="1"/>
</dbReference>
<keyword evidence="1" id="KW-0472">Membrane</keyword>
<feature type="transmembrane region" description="Helical" evidence="1">
    <location>
        <begin position="132"/>
        <end position="152"/>
    </location>
</feature>
<dbReference type="GO" id="GO:0004175">
    <property type="term" value="F:endopeptidase activity"/>
    <property type="evidence" value="ECO:0007669"/>
    <property type="project" value="UniProtKB-ARBA"/>
</dbReference>
<feature type="transmembrane region" description="Helical" evidence="1">
    <location>
        <begin position="257"/>
        <end position="281"/>
    </location>
</feature>
<evidence type="ECO:0000259" key="2">
    <source>
        <dbReference type="Pfam" id="PF02517"/>
    </source>
</evidence>
<evidence type="ECO:0000256" key="1">
    <source>
        <dbReference type="SAM" id="Phobius"/>
    </source>
</evidence>
<keyword evidence="4" id="KW-1185">Reference proteome</keyword>
<sequence>MKKAIIFSVVTIAISTIFAVVHYNILKIQSGNLLMLMRIVYMWIPAIVAIVMTKKEGNRVKDLGIKFKPNKWFIFAVIIFIPLTFLVIPVNLLFPSTSFSIEMSGFMQQYEAILSPEELQVIQDRVTGNPTFFILMMIIQSLAAGLTINAVAAFGEELGWRGYLYKALESWGFWRMSLFIGFIWGIWHGPVIMQGHNYPSHPIAGVFMMTAFCILISPLFTFIRFKTGSVIAASFSHGVINAIAAVSIMYILGGNEIINGIMGVSGFIVLAIVNLILYIYLKRTHQHISLTMTY</sequence>
<accession>A0A1I0G5N3</accession>
<protein>
    <submittedName>
        <fullName evidence="3">CAAX protease self-immunity</fullName>
    </submittedName>
</protein>
<keyword evidence="3" id="KW-0378">Hydrolase</keyword>
<name>A0A1I0G5N3_9FIRM</name>
<keyword evidence="3" id="KW-0645">Protease</keyword>
<dbReference type="InterPro" id="IPR042150">
    <property type="entry name" value="MmRce1-like"/>
</dbReference>
<feature type="transmembrane region" description="Helical" evidence="1">
    <location>
        <begin position="35"/>
        <end position="52"/>
    </location>
</feature>
<evidence type="ECO:0000313" key="3">
    <source>
        <dbReference type="EMBL" id="SET65957.1"/>
    </source>
</evidence>
<keyword evidence="1" id="KW-1133">Transmembrane helix</keyword>
<reference evidence="3 4" key="1">
    <citation type="submission" date="2016-10" db="EMBL/GenBank/DDBJ databases">
        <authorList>
            <person name="de Groot N.N."/>
        </authorList>
    </citation>
    <scope>NUCLEOTIDE SEQUENCE [LARGE SCALE GENOMIC DNA]</scope>
    <source>
        <strain evidence="3 4">DSM 18979</strain>
    </source>
</reference>
<dbReference type="EMBL" id="FOHU01000018">
    <property type="protein sequence ID" value="SET65957.1"/>
    <property type="molecule type" value="Genomic_DNA"/>
</dbReference>